<protein>
    <recommendedName>
        <fullName evidence="4 12">4-hydroxy-tetrahydrodipicolinate synthase</fullName>
        <shortName evidence="12">HTPA synthase</shortName>
        <ecNumber evidence="4 12">4.3.3.7</ecNumber>
    </recommendedName>
</protein>
<comment type="subcellular location">
    <subcellularLocation>
        <location evidence="12">Cytoplasm</location>
    </subcellularLocation>
</comment>
<proteinExistence type="inferred from homology"/>
<name>A0A1C5IEC7_9ACTN</name>
<evidence type="ECO:0000256" key="2">
    <source>
        <dbReference type="ARBA" id="ARBA00005120"/>
    </source>
</evidence>
<feature type="domain" description="DinB-like" evidence="14">
    <location>
        <begin position="349"/>
        <end position="462"/>
    </location>
</feature>
<dbReference type="HAMAP" id="MF_00418">
    <property type="entry name" value="DapA"/>
    <property type="match status" value="1"/>
</dbReference>
<keyword evidence="5 12" id="KW-0963">Cytoplasm</keyword>
<evidence type="ECO:0000256" key="4">
    <source>
        <dbReference type="ARBA" id="ARBA00012086"/>
    </source>
</evidence>
<dbReference type="InterPro" id="IPR020625">
    <property type="entry name" value="Schiff_base-form_aldolases_AS"/>
</dbReference>
<keyword evidence="7 12" id="KW-0220">Diaminopimelate biosynthesis</keyword>
<dbReference type="InterPro" id="IPR002220">
    <property type="entry name" value="DapA-like"/>
</dbReference>
<evidence type="ECO:0000256" key="13">
    <source>
        <dbReference type="SAM" id="MobiDB-lite"/>
    </source>
</evidence>
<evidence type="ECO:0000256" key="11">
    <source>
        <dbReference type="ARBA" id="ARBA00047836"/>
    </source>
</evidence>
<feature type="binding site" evidence="12">
    <location>
        <position position="201"/>
    </location>
    <ligand>
        <name>pyruvate</name>
        <dbReference type="ChEBI" id="CHEBI:15361"/>
    </ligand>
</feature>
<feature type="active site" description="Schiff-base intermediate with substrate" evidence="12">
    <location>
        <position position="158"/>
    </location>
</feature>
<evidence type="ECO:0000256" key="8">
    <source>
        <dbReference type="ARBA" id="ARBA00023154"/>
    </source>
</evidence>
<evidence type="ECO:0000256" key="1">
    <source>
        <dbReference type="ARBA" id="ARBA00003294"/>
    </source>
</evidence>
<keyword evidence="8 12" id="KW-0457">Lysine biosynthesis</keyword>
<evidence type="ECO:0000256" key="3">
    <source>
        <dbReference type="ARBA" id="ARBA00007592"/>
    </source>
</evidence>
<comment type="similarity">
    <text evidence="3 12">Belongs to the DapA family.</text>
</comment>
<evidence type="ECO:0000256" key="12">
    <source>
        <dbReference type="HAMAP-Rule" id="MF_00418"/>
    </source>
</evidence>
<dbReference type="Gene3D" id="3.20.20.70">
    <property type="entry name" value="Aldolase class I"/>
    <property type="match status" value="1"/>
</dbReference>
<comment type="caution">
    <text evidence="12">Was originally thought to be a dihydrodipicolinate synthase (DHDPS), catalyzing the condensation of (S)-aspartate-beta-semialdehyde [(S)-ASA] and pyruvate to dihydrodipicolinate (DHDP). However, it was shown in E.coli that the product of the enzymatic reaction is not dihydrodipicolinate but in fact (4S)-4-hydroxy-2,3,4,5-tetrahydro-(2S)-dipicolinic acid (HTPA), and that the consecutive dehydration reaction leading to DHDP is not spontaneous but catalyzed by DapB.</text>
</comment>
<comment type="function">
    <text evidence="1 12">Catalyzes the condensation of (S)-aspartate-beta-semialdehyde [(S)-ASA] and pyruvate to 4-hydroxy-tetrahydrodipicolinate (HTPA).</text>
</comment>
<dbReference type="GO" id="GO:0009089">
    <property type="term" value="P:lysine biosynthetic process via diaminopimelate"/>
    <property type="evidence" value="ECO:0007669"/>
    <property type="project" value="UniProtKB-UniRule"/>
</dbReference>
<comment type="subunit">
    <text evidence="12">Homotetramer; dimer of dimers.</text>
</comment>
<dbReference type="EMBL" id="LT607751">
    <property type="protein sequence ID" value="SCG56707.1"/>
    <property type="molecule type" value="Genomic_DNA"/>
</dbReference>
<dbReference type="GO" id="GO:0005737">
    <property type="term" value="C:cytoplasm"/>
    <property type="evidence" value="ECO:0007669"/>
    <property type="project" value="UniProtKB-SubCell"/>
</dbReference>
<comment type="pathway">
    <text evidence="2 12">Amino-acid biosynthesis; L-lysine biosynthesis via DAP pathway; (S)-tetrahydrodipicolinate from L-aspartate: step 3/4.</text>
</comment>
<dbReference type="UniPathway" id="UPA00034">
    <property type="reaction ID" value="UER00017"/>
</dbReference>
<dbReference type="AlphaFoldDB" id="A0A1C5IEC7"/>
<evidence type="ECO:0000259" key="14">
    <source>
        <dbReference type="Pfam" id="PF12867"/>
    </source>
</evidence>
<feature type="compositionally biased region" description="Basic residues" evidence="13">
    <location>
        <begin position="470"/>
        <end position="479"/>
    </location>
</feature>
<dbReference type="SUPFAM" id="SSF51569">
    <property type="entry name" value="Aldolase"/>
    <property type="match status" value="1"/>
</dbReference>
<organism evidence="15 16">
    <name type="scientific">Micromonospora siamensis</name>
    <dbReference type="NCBI Taxonomy" id="299152"/>
    <lineage>
        <taxon>Bacteria</taxon>
        <taxon>Bacillati</taxon>
        <taxon>Actinomycetota</taxon>
        <taxon>Actinomycetes</taxon>
        <taxon>Micromonosporales</taxon>
        <taxon>Micromonosporaceae</taxon>
        <taxon>Micromonospora</taxon>
    </lineage>
</organism>
<dbReference type="Gene3D" id="1.20.120.450">
    <property type="entry name" value="dinb family like domain"/>
    <property type="match status" value="1"/>
</dbReference>
<accession>A0A1C5IEC7</accession>
<dbReference type="SUPFAM" id="SSF109854">
    <property type="entry name" value="DinB/YfiT-like putative metalloenzymes"/>
    <property type="match status" value="1"/>
</dbReference>
<dbReference type="PRINTS" id="PR00146">
    <property type="entry name" value="DHPICSNTHASE"/>
</dbReference>
<sequence>MTMTGLFVPLITPFAEDGTVALDALAGLARQVLDGGATGLVALGTTAEPGTLSPAERRAVLDTVARACRERSAPLLVGANTPDELTALAGRPEVSAALTLVPPFVRPGERGVLAHFAHLAAVSPVPLVVYHVPHRTGQHLSTGTLRELAAIPGVVGVKHAVGAVDPTTVRLLADSPPGFAVLGGDDELLSPVLALGAHGAIAASAHLATADFAALVEAWRVGDAARARPLGHRLAALAAALFAEPNPTVVKAVLHARGRIPTPAVRLPLLPASARSATAALRRLDTLAGPPAVTAEEPAAVPPETTDWTFVIERGCRECGFTPPPADTTGARLRASVPLWRTRLARPDARERPAPTVWSPVEYACHVRDTCRIFRERLALMLRENDPTFANWDQDATAVADDYFHRSPAEVAEQLAAEAAATAAAFDAVRDDQWERPGRRDNGSVFTVRTFAVYFLHDVLHHEHDVTSQRPRRPARGARRGPVPATPASHRPARTS</sequence>
<dbReference type="PANTHER" id="PTHR12128">
    <property type="entry name" value="DIHYDRODIPICOLINATE SYNTHASE"/>
    <property type="match status" value="1"/>
</dbReference>
<feature type="site" description="Part of a proton relay during catalysis" evidence="12">
    <location>
        <position position="45"/>
    </location>
</feature>
<evidence type="ECO:0000313" key="16">
    <source>
        <dbReference type="Proteomes" id="UP000198210"/>
    </source>
</evidence>
<evidence type="ECO:0000256" key="5">
    <source>
        <dbReference type="ARBA" id="ARBA00022490"/>
    </source>
</evidence>
<dbReference type="GO" id="GO:0008840">
    <property type="term" value="F:4-hydroxy-tetrahydrodipicolinate synthase activity"/>
    <property type="evidence" value="ECO:0007669"/>
    <property type="project" value="UniProtKB-UniRule"/>
</dbReference>
<feature type="region of interest" description="Disordered" evidence="13">
    <location>
        <begin position="465"/>
        <end position="496"/>
    </location>
</feature>
<comment type="caution">
    <text evidence="12">Lacks conserved residue(s) required for the propagation of feature annotation.</text>
</comment>
<dbReference type="Pfam" id="PF00701">
    <property type="entry name" value="DHDPS"/>
    <property type="match status" value="1"/>
</dbReference>
<dbReference type="Pfam" id="PF12867">
    <property type="entry name" value="DinB_2"/>
    <property type="match status" value="1"/>
</dbReference>
<dbReference type="EC" id="4.3.3.7" evidence="4 12"/>
<evidence type="ECO:0000256" key="7">
    <source>
        <dbReference type="ARBA" id="ARBA00022915"/>
    </source>
</evidence>
<evidence type="ECO:0000256" key="9">
    <source>
        <dbReference type="ARBA" id="ARBA00023239"/>
    </source>
</evidence>
<keyword evidence="9 12" id="KW-0456">Lyase</keyword>
<dbReference type="InterPro" id="IPR024775">
    <property type="entry name" value="DinB-like"/>
</dbReference>
<evidence type="ECO:0000313" key="15">
    <source>
        <dbReference type="EMBL" id="SCG56707.1"/>
    </source>
</evidence>
<comment type="catalytic activity">
    <reaction evidence="11 12">
        <text>L-aspartate 4-semialdehyde + pyruvate = (2S,4S)-4-hydroxy-2,3,4,5-tetrahydrodipicolinate + H2O + H(+)</text>
        <dbReference type="Rhea" id="RHEA:34171"/>
        <dbReference type="ChEBI" id="CHEBI:15361"/>
        <dbReference type="ChEBI" id="CHEBI:15377"/>
        <dbReference type="ChEBI" id="CHEBI:15378"/>
        <dbReference type="ChEBI" id="CHEBI:67139"/>
        <dbReference type="ChEBI" id="CHEBI:537519"/>
        <dbReference type="EC" id="4.3.3.7"/>
    </reaction>
</comment>
<evidence type="ECO:0000256" key="6">
    <source>
        <dbReference type="ARBA" id="ARBA00022605"/>
    </source>
</evidence>
<reference evidence="15 16" key="1">
    <citation type="submission" date="2016-06" db="EMBL/GenBank/DDBJ databases">
        <authorList>
            <person name="Kjaerup R.B."/>
            <person name="Dalgaard T.S."/>
            <person name="Juul-Madsen H.R."/>
        </authorList>
    </citation>
    <scope>NUCLEOTIDE SEQUENCE [LARGE SCALE GENOMIC DNA]</scope>
    <source>
        <strain evidence="15 16">DSM 45097</strain>
    </source>
</reference>
<dbReference type="GO" id="GO:0019877">
    <property type="term" value="P:diaminopimelate biosynthetic process"/>
    <property type="evidence" value="ECO:0007669"/>
    <property type="project" value="UniProtKB-UniRule"/>
</dbReference>
<dbReference type="InterPro" id="IPR013785">
    <property type="entry name" value="Aldolase_TIM"/>
</dbReference>
<feature type="binding site" evidence="12">
    <location>
        <position position="46"/>
    </location>
    <ligand>
        <name>pyruvate</name>
        <dbReference type="ChEBI" id="CHEBI:15361"/>
    </ligand>
</feature>
<dbReference type="InterPro" id="IPR034660">
    <property type="entry name" value="DinB/YfiT-like"/>
</dbReference>
<evidence type="ECO:0000256" key="10">
    <source>
        <dbReference type="ARBA" id="ARBA00023270"/>
    </source>
</evidence>
<feature type="active site" description="Proton donor/acceptor" evidence="12">
    <location>
        <position position="130"/>
    </location>
</feature>
<dbReference type="SMART" id="SM01130">
    <property type="entry name" value="DHDPS"/>
    <property type="match status" value="1"/>
</dbReference>
<dbReference type="PROSITE" id="PS00666">
    <property type="entry name" value="DHDPS_2"/>
    <property type="match status" value="1"/>
</dbReference>
<gene>
    <name evidence="12" type="primary">dapA</name>
    <name evidence="15" type="ORF">GA0074704_3298</name>
</gene>
<dbReference type="InterPro" id="IPR005263">
    <property type="entry name" value="DapA"/>
</dbReference>
<dbReference type="PANTHER" id="PTHR12128:SF66">
    <property type="entry name" value="4-HYDROXY-2-OXOGLUTARATE ALDOLASE, MITOCHONDRIAL"/>
    <property type="match status" value="1"/>
</dbReference>
<keyword evidence="6 12" id="KW-0028">Amino-acid biosynthesis</keyword>
<keyword evidence="10 12" id="KW-0704">Schiff base</keyword>
<keyword evidence="16" id="KW-1185">Reference proteome</keyword>
<dbReference type="Proteomes" id="UP000198210">
    <property type="component" value="Chromosome I"/>
</dbReference>